<evidence type="ECO:0000313" key="4">
    <source>
        <dbReference type="Proteomes" id="UP000324738"/>
    </source>
</evidence>
<dbReference type="Gene3D" id="3.50.50.60">
    <property type="entry name" value="FAD/NAD(P)-binding domain"/>
    <property type="match status" value="2"/>
</dbReference>
<proteinExistence type="predicted"/>
<dbReference type="OrthoDB" id="9787190at2"/>
<dbReference type="PANTHER" id="PTHR13847">
    <property type="entry name" value="SARCOSINE DEHYDROGENASE-RELATED"/>
    <property type="match status" value="1"/>
</dbReference>
<gene>
    <name evidence="3" type="ORF">FPY71_00050</name>
</gene>
<comment type="caution">
    <text evidence="3">The sequence shown here is derived from an EMBL/GenBank/DDBJ whole genome shotgun (WGS) entry which is preliminary data.</text>
</comment>
<dbReference type="GO" id="GO:0005737">
    <property type="term" value="C:cytoplasm"/>
    <property type="evidence" value="ECO:0007669"/>
    <property type="project" value="TreeGrafter"/>
</dbReference>
<dbReference type="InterPro" id="IPR036188">
    <property type="entry name" value="FAD/NAD-bd_sf"/>
</dbReference>
<dbReference type="Pfam" id="PF01266">
    <property type="entry name" value="DAO"/>
    <property type="match status" value="1"/>
</dbReference>
<reference evidence="3 4" key="1">
    <citation type="submission" date="2019-08" db="EMBL/GenBank/DDBJ databases">
        <title>Aureimonas fodiniaquatilis sp. nov., isolated from a coal mine wastewater.</title>
        <authorList>
            <person name="Kim W."/>
        </authorList>
    </citation>
    <scope>NUCLEOTIDE SEQUENCE [LARGE SCALE GENOMIC DNA]</scope>
    <source>
        <strain evidence="3 4">CAU 1482</strain>
    </source>
</reference>
<dbReference type="GO" id="GO:0016491">
    <property type="term" value="F:oxidoreductase activity"/>
    <property type="evidence" value="ECO:0007669"/>
    <property type="project" value="UniProtKB-KW"/>
</dbReference>
<dbReference type="InterPro" id="IPR006076">
    <property type="entry name" value="FAD-dep_OxRdtase"/>
</dbReference>
<protein>
    <submittedName>
        <fullName evidence="3">FAD-binding oxidoreductase</fullName>
    </submittedName>
</protein>
<dbReference type="PROSITE" id="PS51257">
    <property type="entry name" value="PROKAR_LIPOPROTEIN"/>
    <property type="match status" value="1"/>
</dbReference>
<organism evidence="3 4">
    <name type="scientific">Aureimonas fodinaquatilis</name>
    <dbReference type="NCBI Taxonomy" id="2565783"/>
    <lineage>
        <taxon>Bacteria</taxon>
        <taxon>Pseudomonadati</taxon>
        <taxon>Pseudomonadota</taxon>
        <taxon>Alphaproteobacteria</taxon>
        <taxon>Hyphomicrobiales</taxon>
        <taxon>Aurantimonadaceae</taxon>
        <taxon>Aureimonas</taxon>
    </lineage>
</organism>
<accession>A0A5B0E0P0</accession>
<feature type="domain" description="FAD dependent oxidoreductase" evidence="2">
    <location>
        <begin position="9"/>
        <end position="400"/>
    </location>
</feature>
<dbReference type="AlphaFoldDB" id="A0A5B0E0P0"/>
<sequence length="428" mass="45531">MQPATRRYDLIVIGGGIVGCSTALYAARQGMSCLLIERDTPGSAQSGRNLGFVRQQARDFRELALMVGAMRIWEGVEADLGRSVGWHQGGNLSLAFSEAELASLQTWQQRGAGEFGLDTRMLASAETRALVPELAPGIGILGSMFTASDGRAEPTRATRAFFEAAMESGVAVSLGQPVARIDTGGGRVTGVWVGNHLYHADRVVCSAGAHSAALLRHIGLDLPQERIRATVARTMPRPDLRLGPCVSGFQTGIRQDVNGAFVISVAGGEYDVRLDSWRNMRWYAQTRKDNPDAARVNYLAMLPRAKGASAPPLADIPPTRDHVAIEAYRVEQALADFRQIFPAAQDLGIDTAWAGIIDTLPDVIPAIGPVEPVQGLLAATGFSGHGFGPGPMAGKVLAELAAGRVSPVDISGLSPMRFKDGPLKRSTT</sequence>
<evidence type="ECO:0000259" key="2">
    <source>
        <dbReference type="Pfam" id="PF01266"/>
    </source>
</evidence>
<dbReference type="SUPFAM" id="SSF51905">
    <property type="entry name" value="FAD/NAD(P)-binding domain"/>
    <property type="match status" value="1"/>
</dbReference>
<keyword evidence="1" id="KW-0560">Oxidoreductase</keyword>
<keyword evidence="4" id="KW-1185">Reference proteome</keyword>
<evidence type="ECO:0000313" key="3">
    <source>
        <dbReference type="EMBL" id="KAA0972637.1"/>
    </source>
</evidence>
<dbReference type="EMBL" id="VTWH01000001">
    <property type="protein sequence ID" value="KAA0972637.1"/>
    <property type="molecule type" value="Genomic_DNA"/>
</dbReference>
<evidence type="ECO:0000256" key="1">
    <source>
        <dbReference type="ARBA" id="ARBA00023002"/>
    </source>
</evidence>
<name>A0A5B0E0P0_9HYPH</name>
<dbReference type="Gene3D" id="3.30.9.10">
    <property type="entry name" value="D-Amino Acid Oxidase, subunit A, domain 2"/>
    <property type="match status" value="2"/>
</dbReference>
<dbReference type="Proteomes" id="UP000324738">
    <property type="component" value="Unassembled WGS sequence"/>
</dbReference>